<name>A0AAD6BWN7_9EURO</name>
<protein>
    <submittedName>
        <fullName evidence="2">Uncharacterized protein</fullName>
    </submittedName>
</protein>
<organism evidence="2 3">
    <name type="scientific">Penicillium daleae</name>
    <dbReference type="NCBI Taxonomy" id="63821"/>
    <lineage>
        <taxon>Eukaryota</taxon>
        <taxon>Fungi</taxon>
        <taxon>Dikarya</taxon>
        <taxon>Ascomycota</taxon>
        <taxon>Pezizomycotina</taxon>
        <taxon>Eurotiomycetes</taxon>
        <taxon>Eurotiomycetidae</taxon>
        <taxon>Eurotiales</taxon>
        <taxon>Aspergillaceae</taxon>
        <taxon>Penicillium</taxon>
    </lineage>
</organism>
<dbReference type="GeneID" id="81602894"/>
<dbReference type="Proteomes" id="UP001213681">
    <property type="component" value="Unassembled WGS sequence"/>
</dbReference>
<evidence type="ECO:0000256" key="1">
    <source>
        <dbReference type="SAM" id="MobiDB-lite"/>
    </source>
</evidence>
<gene>
    <name evidence="2" type="ORF">N7458_009269</name>
</gene>
<feature type="compositionally biased region" description="Acidic residues" evidence="1">
    <location>
        <begin position="1"/>
        <end position="10"/>
    </location>
</feature>
<evidence type="ECO:0000313" key="2">
    <source>
        <dbReference type="EMBL" id="KAJ5438271.1"/>
    </source>
</evidence>
<comment type="caution">
    <text evidence="2">The sequence shown here is derived from an EMBL/GenBank/DDBJ whole genome shotgun (WGS) entry which is preliminary data.</text>
</comment>
<dbReference type="AlphaFoldDB" id="A0AAD6BWN7"/>
<feature type="region of interest" description="Disordered" evidence="1">
    <location>
        <begin position="1"/>
        <end position="51"/>
    </location>
</feature>
<evidence type="ECO:0000313" key="3">
    <source>
        <dbReference type="Proteomes" id="UP001213681"/>
    </source>
</evidence>
<accession>A0AAD6BWN7</accession>
<reference evidence="2" key="2">
    <citation type="journal article" date="2023" name="IMA Fungus">
        <title>Comparative genomic study of the Penicillium genus elucidates a diverse pangenome and 15 lateral gene transfer events.</title>
        <authorList>
            <person name="Petersen C."/>
            <person name="Sorensen T."/>
            <person name="Nielsen M.R."/>
            <person name="Sondergaard T.E."/>
            <person name="Sorensen J.L."/>
            <person name="Fitzpatrick D.A."/>
            <person name="Frisvad J.C."/>
            <person name="Nielsen K.L."/>
        </authorList>
    </citation>
    <scope>NUCLEOTIDE SEQUENCE</scope>
    <source>
        <strain evidence="2">IBT 16125</strain>
    </source>
</reference>
<sequence length="84" mass="9425">MTLAEKDDDTASIHTVSTEPATLEERFETPPSQQQRRHLQQSLETPSDRLLSSHADSELDIEDLLLDLCEPRGFCWNSSDGGIL</sequence>
<reference evidence="2" key="1">
    <citation type="submission" date="2022-12" db="EMBL/GenBank/DDBJ databases">
        <authorList>
            <person name="Petersen C."/>
        </authorList>
    </citation>
    <scope>NUCLEOTIDE SEQUENCE</scope>
    <source>
        <strain evidence="2">IBT 16125</strain>
    </source>
</reference>
<keyword evidence="3" id="KW-1185">Reference proteome</keyword>
<dbReference type="RefSeq" id="XP_056761500.1">
    <property type="nucleotide sequence ID" value="XM_056912651.1"/>
</dbReference>
<dbReference type="EMBL" id="JAPVEA010000008">
    <property type="protein sequence ID" value="KAJ5438271.1"/>
    <property type="molecule type" value="Genomic_DNA"/>
</dbReference>
<proteinExistence type="predicted"/>